<dbReference type="GeneID" id="9058338"/>
<dbReference type="AlphaFoldDB" id="C5K6A6"/>
<reference evidence="1 2" key="1">
    <citation type="submission" date="2008-07" db="EMBL/GenBank/DDBJ databases">
        <authorList>
            <person name="El-Sayed N."/>
            <person name="Caler E."/>
            <person name="Inman J."/>
            <person name="Amedeo P."/>
            <person name="Hass B."/>
            <person name="Wortman J."/>
        </authorList>
    </citation>
    <scope>NUCLEOTIDE SEQUENCE [LARGE SCALE GENOMIC DNA]</scope>
    <source>
        <strain evidence="2">ATCC 50983 / TXsc</strain>
    </source>
</reference>
<name>C5K6A6_PERM5</name>
<accession>C5K6A6</accession>
<protein>
    <submittedName>
        <fullName evidence="1">Uncharacterized protein</fullName>
    </submittedName>
</protein>
<proteinExistence type="predicted"/>
<dbReference type="RefSeq" id="XP_002788030.1">
    <property type="nucleotide sequence ID" value="XM_002787984.1"/>
</dbReference>
<dbReference type="EMBL" id="GG670888">
    <property type="protein sequence ID" value="EER19826.1"/>
    <property type="molecule type" value="Genomic_DNA"/>
</dbReference>
<organism evidence="2">
    <name type="scientific">Perkinsus marinus (strain ATCC 50983 / TXsc)</name>
    <dbReference type="NCBI Taxonomy" id="423536"/>
    <lineage>
        <taxon>Eukaryota</taxon>
        <taxon>Sar</taxon>
        <taxon>Alveolata</taxon>
        <taxon>Perkinsozoa</taxon>
        <taxon>Perkinsea</taxon>
        <taxon>Perkinsida</taxon>
        <taxon>Perkinsidae</taxon>
        <taxon>Perkinsus</taxon>
    </lineage>
</organism>
<keyword evidence="2" id="KW-1185">Reference proteome</keyword>
<dbReference type="OrthoDB" id="366026at2759"/>
<dbReference type="Proteomes" id="UP000007800">
    <property type="component" value="Unassembled WGS sequence"/>
</dbReference>
<gene>
    <name evidence="1" type="ORF">Pmar_PMAR006718</name>
</gene>
<sequence length="357" mass="42252">MSVSFIDNHHKSSYKKDDKMESMVLELRGRNRPIMVHPNRVKIATGDIDPIDMDDFTLAVTETVPFAYKYHHPSNRSRRVPDDIILQRISTRVNERLPDLNDAHMIKILLAFDRIRPKVIHRTAHPERYFLSRPLAYINQPFMTSLYQDNFNEFDEDAIGDVVRAFLSMRYGNKQFFTVLGRELPHRIHEYRWWNLIDIAELYMILKWPAEDDPDMIMRFGNEVWKYHKVMSGKYVARALRVLAYLETSDRRTFRSLIRRIPHHIMHLSPRLLAQCITAAAVVGHNPTKVNSRQEYLFEQIVLCIMDDPLRFHLQQLAAFARAFKLVIELEMHSRGIGYLNIMIRLQLKNYHGYYGI</sequence>
<evidence type="ECO:0000313" key="1">
    <source>
        <dbReference type="EMBL" id="EER19826.1"/>
    </source>
</evidence>
<dbReference type="InParanoid" id="C5K6A6"/>
<evidence type="ECO:0000313" key="2">
    <source>
        <dbReference type="Proteomes" id="UP000007800"/>
    </source>
</evidence>